<keyword evidence="5" id="KW-0256">Endoplasmic reticulum</keyword>
<evidence type="ECO:0000256" key="9">
    <source>
        <dbReference type="SAM" id="Phobius"/>
    </source>
</evidence>
<dbReference type="GO" id="GO:0005773">
    <property type="term" value="C:vacuole"/>
    <property type="evidence" value="ECO:0007669"/>
    <property type="project" value="GOC"/>
</dbReference>
<evidence type="ECO:0000256" key="7">
    <source>
        <dbReference type="ARBA" id="ARBA00023136"/>
    </source>
</evidence>
<evidence type="ECO:0000313" key="11">
    <source>
        <dbReference type="EMBL" id="CAF3575554.1"/>
    </source>
</evidence>
<dbReference type="Proteomes" id="UP000677228">
    <property type="component" value="Unassembled WGS sequence"/>
</dbReference>
<evidence type="ECO:0000313" key="12">
    <source>
        <dbReference type="Proteomes" id="UP000682733"/>
    </source>
</evidence>
<evidence type="ECO:0000256" key="2">
    <source>
        <dbReference type="ARBA" id="ARBA00009950"/>
    </source>
</evidence>
<dbReference type="InterPro" id="IPR008506">
    <property type="entry name" value="SND2/TMEM208"/>
</dbReference>
<keyword evidence="6 9" id="KW-1133">Transmembrane helix</keyword>
<comment type="caution">
    <text evidence="11">The sequence shown here is derived from an EMBL/GenBank/DDBJ whole genome shotgun (WGS) entry which is preliminary data.</text>
</comment>
<dbReference type="PANTHER" id="PTHR13505:SF7">
    <property type="entry name" value="TRANSMEMBRANE PROTEIN 208"/>
    <property type="match status" value="1"/>
</dbReference>
<evidence type="ECO:0000256" key="4">
    <source>
        <dbReference type="ARBA" id="ARBA00022692"/>
    </source>
</evidence>
<feature type="region of interest" description="Disordered" evidence="8">
    <location>
        <begin position="141"/>
        <end position="163"/>
    </location>
</feature>
<comment type="subcellular location">
    <subcellularLocation>
        <location evidence="1">Endoplasmic reticulum membrane</location>
        <topology evidence="1">Multi-pass membrane protein</topology>
    </subcellularLocation>
</comment>
<evidence type="ECO:0000313" key="10">
    <source>
        <dbReference type="EMBL" id="CAF0792828.1"/>
    </source>
</evidence>
<dbReference type="GO" id="GO:0006624">
    <property type="term" value="P:vacuolar protein processing"/>
    <property type="evidence" value="ECO:0007669"/>
    <property type="project" value="TreeGrafter"/>
</dbReference>
<organism evidence="11 12">
    <name type="scientific">Didymodactylos carnosus</name>
    <dbReference type="NCBI Taxonomy" id="1234261"/>
    <lineage>
        <taxon>Eukaryota</taxon>
        <taxon>Metazoa</taxon>
        <taxon>Spiralia</taxon>
        <taxon>Gnathifera</taxon>
        <taxon>Rotifera</taxon>
        <taxon>Eurotatoria</taxon>
        <taxon>Bdelloidea</taxon>
        <taxon>Philodinida</taxon>
        <taxon>Philodinidae</taxon>
        <taxon>Didymodactylos</taxon>
    </lineage>
</organism>
<evidence type="ECO:0000256" key="8">
    <source>
        <dbReference type="SAM" id="MobiDB-lite"/>
    </source>
</evidence>
<feature type="compositionally biased region" description="Basic residues" evidence="8">
    <location>
        <begin position="153"/>
        <end position="163"/>
    </location>
</feature>
<proteinExistence type="inferred from homology"/>
<dbReference type="AlphaFoldDB" id="A0A8S2GZ82"/>
<protein>
    <recommendedName>
        <fullName evidence="3">Transmembrane protein 208</fullName>
    </recommendedName>
</protein>
<accession>A0A8S2GZ82</accession>
<gene>
    <name evidence="10" type="ORF">OVA965_LOCUS4226</name>
    <name evidence="11" type="ORF">TMI583_LOCUS4224</name>
</gene>
<keyword evidence="4 9" id="KW-0812">Transmembrane</keyword>
<dbReference type="PANTHER" id="PTHR13505">
    <property type="entry name" value="TRANSMEMBRANE PROTEIN 208"/>
    <property type="match status" value="1"/>
</dbReference>
<dbReference type="GO" id="GO:0005789">
    <property type="term" value="C:endoplasmic reticulum membrane"/>
    <property type="evidence" value="ECO:0007669"/>
    <property type="project" value="UniProtKB-SubCell"/>
</dbReference>
<evidence type="ECO:0000256" key="5">
    <source>
        <dbReference type="ARBA" id="ARBA00022824"/>
    </source>
</evidence>
<evidence type="ECO:0000256" key="6">
    <source>
        <dbReference type="ARBA" id="ARBA00022989"/>
    </source>
</evidence>
<evidence type="ECO:0000256" key="1">
    <source>
        <dbReference type="ARBA" id="ARBA00004477"/>
    </source>
</evidence>
<name>A0A8S2GZ82_9BILA</name>
<feature type="transmembrane region" description="Helical" evidence="9">
    <location>
        <begin position="34"/>
        <end position="53"/>
    </location>
</feature>
<dbReference type="EMBL" id="CAJNOK010001087">
    <property type="protein sequence ID" value="CAF0792828.1"/>
    <property type="molecule type" value="Genomic_DNA"/>
</dbReference>
<comment type="similarity">
    <text evidence="2">Belongs to the TMEM208 family.</text>
</comment>
<evidence type="ECO:0000256" key="3">
    <source>
        <dbReference type="ARBA" id="ARBA00015033"/>
    </source>
</evidence>
<dbReference type="Proteomes" id="UP000682733">
    <property type="component" value="Unassembled WGS sequence"/>
</dbReference>
<reference evidence="11" key="1">
    <citation type="submission" date="2021-02" db="EMBL/GenBank/DDBJ databases">
        <authorList>
            <person name="Nowell W R."/>
        </authorList>
    </citation>
    <scope>NUCLEOTIDE SEQUENCE</scope>
</reference>
<sequence length="163" mass="18145">MISPGTKKKGKEATKGEKQIVKENQDTIQFYRNILAISNFWFAISAACSWYVWRFMRNIGSPGSSTSTPSFFGGGSGVTDLNLSGSLAEYCKDVIIVIIFTQMISLLHVYLWWILLIIPLYAAYKLIKMFVYSPFGGLGGGSGGEGEQDQQKKSKRKIVRAVR</sequence>
<dbReference type="Pfam" id="PF05620">
    <property type="entry name" value="TMEM208_SND2"/>
    <property type="match status" value="1"/>
</dbReference>
<feature type="transmembrane region" description="Helical" evidence="9">
    <location>
        <begin position="94"/>
        <end position="124"/>
    </location>
</feature>
<dbReference type="EMBL" id="CAJOBA010001087">
    <property type="protein sequence ID" value="CAF3575554.1"/>
    <property type="molecule type" value="Genomic_DNA"/>
</dbReference>
<keyword evidence="7 9" id="KW-0472">Membrane</keyword>